<dbReference type="EMBL" id="AFOY02000008">
    <property type="protein sequence ID" value="EXF95353.1"/>
    <property type="molecule type" value="Genomic_DNA"/>
</dbReference>
<comment type="caution">
    <text evidence="1">The sequence shown here is derived from an EMBL/GenBank/DDBJ whole genome shotgun (WGS) entry which is preliminary data.</text>
</comment>
<sequence>MTWTDKDMCIAQWMLAEYRKQDYLRGEFRQMSCQYVMNNNFAFGGVNTSLIFRRWS</sequence>
<evidence type="ECO:0000313" key="2">
    <source>
        <dbReference type="Proteomes" id="UP000022611"/>
    </source>
</evidence>
<reference evidence="1 2" key="1">
    <citation type="journal article" date="2011" name="J. Bacteriol.">
        <title>Draft genome sequence of the polycyclic aromatic hydrocarbon-degrading, genetically engineered bioluminescent bioreporter Pseudomonas fluorescens HK44.</title>
        <authorList>
            <person name="Chauhan A."/>
            <person name="Layton A.C."/>
            <person name="Williams D.E."/>
            <person name="Smartt A.E."/>
            <person name="Ripp S."/>
            <person name="Karpinets T.V."/>
            <person name="Brown S.D."/>
            <person name="Sayler G.S."/>
        </authorList>
    </citation>
    <scope>NUCLEOTIDE SEQUENCE [LARGE SCALE GENOMIC DNA]</scope>
    <source>
        <strain evidence="1 2">HK44</strain>
    </source>
</reference>
<dbReference type="OrthoDB" id="9808669at2"/>
<dbReference type="RefSeq" id="WP_019691401.1">
    <property type="nucleotide sequence ID" value="NZ_AFOY02000008.1"/>
</dbReference>
<evidence type="ECO:0000313" key="1">
    <source>
        <dbReference type="EMBL" id="EXF95353.1"/>
    </source>
</evidence>
<protein>
    <submittedName>
        <fullName evidence="1">Uncharacterized protein</fullName>
    </submittedName>
</protein>
<name>A0A010SX76_PSEFL</name>
<proteinExistence type="predicted"/>
<organism evidence="1 2">
    <name type="scientific">Pseudomonas fluorescens HK44</name>
    <dbReference type="NCBI Taxonomy" id="1042209"/>
    <lineage>
        <taxon>Bacteria</taxon>
        <taxon>Pseudomonadati</taxon>
        <taxon>Pseudomonadota</taxon>
        <taxon>Gammaproteobacteria</taxon>
        <taxon>Pseudomonadales</taxon>
        <taxon>Pseudomonadaceae</taxon>
        <taxon>Pseudomonas</taxon>
    </lineage>
</organism>
<gene>
    <name evidence="1" type="ORF">HK44_025825</name>
</gene>
<dbReference type="eggNOG" id="COG0304">
    <property type="taxonomic scope" value="Bacteria"/>
</dbReference>
<dbReference type="InterPro" id="IPR016039">
    <property type="entry name" value="Thiolase-like"/>
</dbReference>
<accession>A0A010SX76</accession>
<dbReference type="HOGENOM" id="CLU_3010888_0_0_6"/>
<dbReference type="SUPFAM" id="SSF53901">
    <property type="entry name" value="Thiolase-like"/>
    <property type="match status" value="1"/>
</dbReference>
<dbReference type="Proteomes" id="UP000022611">
    <property type="component" value="Unassembled WGS sequence"/>
</dbReference>
<dbReference type="GO" id="GO:0016746">
    <property type="term" value="F:acyltransferase activity"/>
    <property type="evidence" value="ECO:0007669"/>
    <property type="project" value="InterPro"/>
</dbReference>
<dbReference type="AlphaFoldDB" id="A0A010SX76"/>
<dbReference type="PATRIC" id="fig|1042209.11.peg.1729"/>